<organism evidence="4 5">
    <name type="scientific">Streptacidiphilus cavernicola</name>
    <dbReference type="NCBI Taxonomy" id="3342716"/>
    <lineage>
        <taxon>Bacteria</taxon>
        <taxon>Bacillati</taxon>
        <taxon>Actinomycetota</taxon>
        <taxon>Actinomycetes</taxon>
        <taxon>Kitasatosporales</taxon>
        <taxon>Streptomycetaceae</taxon>
        <taxon>Streptacidiphilus</taxon>
    </lineage>
</organism>
<dbReference type="GO" id="GO:0005524">
    <property type="term" value="F:ATP binding"/>
    <property type="evidence" value="ECO:0007669"/>
    <property type="project" value="UniProtKB-KW"/>
</dbReference>
<dbReference type="PANTHER" id="PTHR35526">
    <property type="entry name" value="ANTI-SIGMA-F FACTOR RSBW-RELATED"/>
    <property type="match status" value="1"/>
</dbReference>
<protein>
    <submittedName>
        <fullName evidence="4">ATP-binding protein</fullName>
    </submittedName>
</protein>
<name>A0ABV6VSG7_9ACTN</name>
<dbReference type="RefSeq" id="WP_380534085.1">
    <property type="nucleotide sequence ID" value="NZ_JBHFAB010000005.1"/>
</dbReference>
<dbReference type="EMBL" id="JBHFAB010000005">
    <property type="protein sequence ID" value="MFC1416657.1"/>
    <property type="molecule type" value="Genomic_DNA"/>
</dbReference>
<reference evidence="4 5" key="1">
    <citation type="submission" date="2024-09" db="EMBL/GenBank/DDBJ databases">
        <authorList>
            <person name="Lee S.D."/>
        </authorList>
    </citation>
    <scope>NUCLEOTIDE SEQUENCE [LARGE SCALE GENOMIC DNA]</scope>
    <source>
        <strain evidence="4 5">N8-3</strain>
    </source>
</reference>
<dbReference type="InterPro" id="IPR036890">
    <property type="entry name" value="HATPase_C_sf"/>
</dbReference>
<feature type="domain" description="Histidine kinase/HSP90-like ATPase" evidence="3">
    <location>
        <begin position="76"/>
        <end position="188"/>
    </location>
</feature>
<sequence>MKGRDDFDTSRAPTALVAQSVSPQDPLAHCWSDSIGGADVVAGSSTNHARDWCTESQERQSYRGWVWPGGQLSAPASARQVVKETLKDWHLGRLTGDVLLCVSELVTNAVKHAKISTDPLVPYQVVVGLRYFPTCSLFVEVGDCDPGPPVAPTPSGDGASELVRAHGHGLVIVRELADFVWWKRRGIGGKYVYAHFNTPRYLTPEGEARNQPRSKEEGR</sequence>
<dbReference type="Pfam" id="PF13581">
    <property type="entry name" value="HATPase_c_2"/>
    <property type="match status" value="1"/>
</dbReference>
<evidence type="ECO:0000256" key="2">
    <source>
        <dbReference type="SAM" id="MobiDB-lite"/>
    </source>
</evidence>
<comment type="caution">
    <text evidence="4">The sequence shown here is derived from an EMBL/GenBank/DDBJ whole genome shotgun (WGS) entry which is preliminary data.</text>
</comment>
<keyword evidence="5" id="KW-1185">Reference proteome</keyword>
<keyword evidence="1" id="KW-0723">Serine/threonine-protein kinase</keyword>
<evidence type="ECO:0000313" key="4">
    <source>
        <dbReference type="EMBL" id="MFC1416657.1"/>
    </source>
</evidence>
<dbReference type="Proteomes" id="UP001592531">
    <property type="component" value="Unassembled WGS sequence"/>
</dbReference>
<evidence type="ECO:0000256" key="1">
    <source>
        <dbReference type="ARBA" id="ARBA00022527"/>
    </source>
</evidence>
<keyword evidence="4" id="KW-0067">ATP-binding</keyword>
<evidence type="ECO:0000259" key="3">
    <source>
        <dbReference type="Pfam" id="PF13581"/>
    </source>
</evidence>
<dbReference type="CDD" id="cd16936">
    <property type="entry name" value="HATPase_RsbW-like"/>
    <property type="match status" value="1"/>
</dbReference>
<keyword evidence="1" id="KW-0418">Kinase</keyword>
<evidence type="ECO:0000313" key="5">
    <source>
        <dbReference type="Proteomes" id="UP001592531"/>
    </source>
</evidence>
<keyword evidence="1" id="KW-0808">Transferase</keyword>
<accession>A0ABV6VSG7</accession>
<dbReference type="InterPro" id="IPR050267">
    <property type="entry name" value="Anti-sigma-factor_SerPK"/>
</dbReference>
<dbReference type="Gene3D" id="3.30.565.10">
    <property type="entry name" value="Histidine kinase-like ATPase, C-terminal domain"/>
    <property type="match status" value="1"/>
</dbReference>
<dbReference type="SUPFAM" id="SSF55874">
    <property type="entry name" value="ATPase domain of HSP90 chaperone/DNA topoisomerase II/histidine kinase"/>
    <property type="match status" value="1"/>
</dbReference>
<keyword evidence="4" id="KW-0547">Nucleotide-binding</keyword>
<dbReference type="InterPro" id="IPR003594">
    <property type="entry name" value="HATPase_dom"/>
</dbReference>
<gene>
    <name evidence="4" type="ORF">ACEZDE_08385</name>
</gene>
<dbReference type="PANTHER" id="PTHR35526:SF3">
    <property type="entry name" value="ANTI-SIGMA-F FACTOR RSBW"/>
    <property type="match status" value="1"/>
</dbReference>
<proteinExistence type="predicted"/>
<feature type="region of interest" description="Disordered" evidence="2">
    <location>
        <begin position="1"/>
        <end position="20"/>
    </location>
</feature>